<sequence length="117" mass="13276">METSAIKGGLSGVGDKSRHDIFFPCSLTEKLVSWYEHLRCAGRLNISPNPGQDWCVSFMPILRINRMHSFAAANRLQTSMKGAFWKPQETCARIMIGQVLLSVRCKWKRCTRDSQKG</sequence>
<proteinExistence type="predicted"/>
<dbReference type="AlphaFoldDB" id="A0A6N2JYK9"/>
<dbReference type="EMBL" id="CAADRP010000001">
    <property type="protein sequence ID" value="VFU20200.1"/>
    <property type="molecule type" value="Genomic_DNA"/>
</dbReference>
<gene>
    <name evidence="1" type="ORF">SVIM_LOCUS3674</name>
</gene>
<accession>A0A6N2JYK9</accession>
<dbReference type="GO" id="GO:0003735">
    <property type="term" value="F:structural constituent of ribosome"/>
    <property type="evidence" value="ECO:0007669"/>
    <property type="project" value="InterPro"/>
</dbReference>
<dbReference type="GO" id="GO:0006412">
    <property type="term" value="P:translation"/>
    <property type="evidence" value="ECO:0007669"/>
    <property type="project" value="InterPro"/>
</dbReference>
<dbReference type="InterPro" id="IPR001197">
    <property type="entry name" value="Ribosomal_uL16_euk_arch"/>
</dbReference>
<organism evidence="1">
    <name type="scientific">Salix viminalis</name>
    <name type="common">Common osier</name>
    <name type="synonym">Basket willow</name>
    <dbReference type="NCBI Taxonomy" id="40686"/>
    <lineage>
        <taxon>Eukaryota</taxon>
        <taxon>Viridiplantae</taxon>
        <taxon>Streptophyta</taxon>
        <taxon>Embryophyta</taxon>
        <taxon>Tracheophyta</taxon>
        <taxon>Spermatophyta</taxon>
        <taxon>Magnoliopsida</taxon>
        <taxon>eudicotyledons</taxon>
        <taxon>Gunneridae</taxon>
        <taxon>Pentapetalae</taxon>
        <taxon>rosids</taxon>
        <taxon>fabids</taxon>
        <taxon>Malpighiales</taxon>
        <taxon>Salicaceae</taxon>
        <taxon>Saliceae</taxon>
        <taxon>Salix</taxon>
    </lineage>
</organism>
<evidence type="ECO:0000313" key="1">
    <source>
        <dbReference type="EMBL" id="VFU20200.1"/>
    </source>
</evidence>
<protein>
    <submittedName>
        <fullName evidence="1">Uncharacterized protein</fullName>
    </submittedName>
</protein>
<reference evidence="1" key="1">
    <citation type="submission" date="2019-03" db="EMBL/GenBank/DDBJ databases">
        <authorList>
            <person name="Mank J."/>
            <person name="Almeida P."/>
        </authorList>
    </citation>
    <scope>NUCLEOTIDE SEQUENCE</scope>
    <source>
        <strain evidence="1">78183</strain>
    </source>
</reference>
<name>A0A6N2JYK9_SALVM</name>
<dbReference type="GO" id="GO:0005840">
    <property type="term" value="C:ribosome"/>
    <property type="evidence" value="ECO:0007669"/>
    <property type="project" value="InterPro"/>
</dbReference>
<dbReference type="Gene3D" id="3.90.1170.10">
    <property type="entry name" value="Ribosomal protein L10e/L16"/>
    <property type="match status" value="1"/>
</dbReference>
<dbReference type="SUPFAM" id="SSF54686">
    <property type="entry name" value="Ribosomal protein L16p/L10e"/>
    <property type="match status" value="1"/>
</dbReference>
<dbReference type="PANTHER" id="PTHR11726">
    <property type="entry name" value="60S RIBOSOMAL PROTEIN L10"/>
    <property type="match status" value="1"/>
</dbReference>
<dbReference type="InterPro" id="IPR036920">
    <property type="entry name" value="Ribosomal_uL16_sf"/>
</dbReference>